<dbReference type="Proteomes" id="UP000619534">
    <property type="component" value="Unassembled WGS sequence"/>
</dbReference>
<name>A0ABQ1NWX1_9BACI</name>
<accession>A0ABQ1NWX1</accession>
<protein>
    <recommendedName>
        <fullName evidence="4">Glycogen biosynthesis protein GlgD</fullName>
    </recommendedName>
</protein>
<dbReference type="EMBL" id="BMCJ01000002">
    <property type="protein sequence ID" value="GGC86407.1"/>
    <property type="molecule type" value="Genomic_DNA"/>
</dbReference>
<dbReference type="RefSeq" id="WP_062442549.1">
    <property type="nucleotide sequence ID" value="NZ_BMCJ01000002.1"/>
</dbReference>
<proteinExistence type="predicted"/>
<keyword evidence="3" id="KW-1185">Reference proteome</keyword>
<comment type="caution">
    <text evidence="2">The sequence shown here is derived from an EMBL/GenBank/DDBJ whole genome shotgun (WGS) entry which is preliminary data.</text>
</comment>
<evidence type="ECO:0000256" key="1">
    <source>
        <dbReference type="SAM" id="MobiDB-lite"/>
    </source>
</evidence>
<feature type="compositionally biased region" description="Basic and acidic residues" evidence="1">
    <location>
        <begin position="37"/>
        <end position="66"/>
    </location>
</feature>
<organism evidence="2 3">
    <name type="scientific">Thalassobacillus devorans</name>
    <dbReference type="NCBI Taxonomy" id="279813"/>
    <lineage>
        <taxon>Bacteria</taxon>
        <taxon>Bacillati</taxon>
        <taxon>Bacillota</taxon>
        <taxon>Bacilli</taxon>
        <taxon>Bacillales</taxon>
        <taxon>Bacillaceae</taxon>
        <taxon>Thalassobacillus</taxon>
    </lineage>
</organism>
<reference evidence="3" key="1">
    <citation type="journal article" date="2019" name="Int. J. Syst. Evol. Microbiol.">
        <title>The Global Catalogue of Microorganisms (GCM) 10K type strain sequencing project: providing services to taxonomists for standard genome sequencing and annotation.</title>
        <authorList>
            <consortium name="The Broad Institute Genomics Platform"/>
            <consortium name="The Broad Institute Genome Sequencing Center for Infectious Disease"/>
            <person name="Wu L."/>
            <person name="Ma J."/>
        </authorList>
    </citation>
    <scope>NUCLEOTIDE SEQUENCE [LARGE SCALE GENOMIC DNA]</scope>
    <source>
        <strain evidence="3">CCM 7282</strain>
    </source>
</reference>
<evidence type="ECO:0000313" key="2">
    <source>
        <dbReference type="EMBL" id="GGC86407.1"/>
    </source>
</evidence>
<gene>
    <name evidence="2" type="ORF">GCM10007216_16400</name>
</gene>
<sequence>MAKDKSDQKQMGYDESGPKNKRKPEEKYNPSRLSNIADKDEQDPVSHKYKQDNFKDVRKNDNPSDT</sequence>
<feature type="region of interest" description="Disordered" evidence="1">
    <location>
        <begin position="1"/>
        <end position="66"/>
    </location>
</feature>
<evidence type="ECO:0000313" key="3">
    <source>
        <dbReference type="Proteomes" id="UP000619534"/>
    </source>
</evidence>
<evidence type="ECO:0008006" key="4">
    <source>
        <dbReference type="Google" id="ProtNLM"/>
    </source>
</evidence>